<dbReference type="PROSITE" id="PS00377">
    <property type="entry name" value="ADOMET_SYNTHASE_2"/>
    <property type="match status" value="1"/>
</dbReference>
<evidence type="ECO:0000256" key="6">
    <source>
        <dbReference type="ARBA" id="ARBA00022741"/>
    </source>
</evidence>
<dbReference type="VEuPathDB" id="CryptoDB:GNI_071920"/>
<dbReference type="Pfam" id="PF00438">
    <property type="entry name" value="S-AdoMet_synt_N"/>
    <property type="match status" value="1"/>
</dbReference>
<dbReference type="HAMAP" id="MF_00086">
    <property type="entry name" value="S_AdoMet_synth1"/>
    <property type="match status" value="1"/>
</dbReference>
<dbReference type="InterPro" id="IPR022629">
    <property type="entry name" value="S-AdoMet_synt_central"/>
</dbReference>
<evidence type="ECO:0000313" key="15">
    <source>
        <dbReference type="EMBL" id="EZG67080.1"/>
    </source>
</evidence>
<sequence length="395" mass="43199">MSRFLFTSESVTEGHPDKLCDQVSDAILDACLRVDPRAKVACEACTKTQFVMVFGEITMTGSVDYEKVVRETVLAIGYDDVSKGMDGRTMEVKVEIEEQSPEIAAGVHVNRVAADVGAGDQGHVFGFACDETPQYMPMSHSIAQRLAHRLSVIRKDGTAPLLRPDGKTQVTMEYEKSADGAIKPVRVHTVVVSAQHDPRLGLEELRSIVLDQVVKPIIPETLLSPETRYLINPCGLFTVGGPHGDAGLTGRKIIVDTYGGWGSHGGGAFSGKDSTKVDRSAAYMARHVAKSLVANGYCKRCLVQISYAIGVAQPLSVYVNTFNSCLYTSDAVLEDVVHKHFDLRPGKIVEYLRLLSPVFLQTAAYGHFGRDGFAWENTRDLSEELCLRRLHLGRA</sequence>
<evidence type="ECO:0000256" key="10">
    <source>
        <dbReference type="RuleBase" id="RU000541"/>
    </source>
</evidence>
<dbReference type="FunFam" id="3.30.300.10:FF:000003">
    <property type="entry name" value="S-adenosylmethionine synthase"/>
    <property type="match status" value="1"/>
</dbReference>
<feature type="domain" description="S-adenosylmethionine synthetase C-terminal" evidence="14">
    <location>
        <begin position="239"/>
        <end position="376"/>
    </location>
</feature>
<dbReference type="GO" id="GO:0004478">
    <property type="term" value="F:methionine adenosyltransferase activity"/>
    <property type="evidence" value="ECO:0007669"/>
    <property type="project" value="UniProtKB-EC"/>
</dbReference>
<dbReference type="GO" id="GO:0006730">
    <property type="term" value="P:one-carbon metabolic process"/>
    <property type="evidence" value="ECO:0007669"/>
    <property type="project" value="UniProtKB-KW"/>
</dbReference>
<evidence type="ECO:0000256" key="3">
    <source>
        <dbReference type="ARBA" id="ARBA00022563"/>
    </source>
</evidence>
<dbReference type="InterPro" id="IPR022628">
    <property type="entry name" value="S-AdoMet_synt_N"/>
</dbReference>
<dbReference type="GO" id="GO:0006556">
    <property type="term" value="P:S-adenosylmethionine biosynthetic process"/>
    <property type="evidence" value="ECO:0007669"/>
    <property type="project" value="UniProtKB-UniPathway"/>
</dbReference>
<evidence type="ECO:0000256" key="9">
    <source>
        <dbReference type="ARBA" id="ARBA00022958"/>
    </source>
</evidence>
<evidence type="ECO:0000256" key="2">
    <source>
        <dbReference type="ARBA" id="ARBA00009685"/>
    </source>
</evidence>
<dbReference type="OMA" id="WILPDCK"/>
<dbReference type="GO" id="GO:0005524">
    <property type="term" value="F:ATP binding"/>
    <property type="evidence" value="ECO:0007669"/>
    <property type="project" value="UniProtKB-KW"/>
</dbReference>
<dbReference type="InterPro" id="IPR022636">
    <property type="entry name" value="S-AdoMet_synthetase_sfam"/>
</dbReference>
<dbReference type="CDD" id="cd18079">
    <property type="entry name" value="S-AdoMet_synt"/>
    <property type="match status" value="1"/>
</dbReference>
<keyword evidence="16" id="KW-1185">Reference proteome</keyword>
<dbReference type="EC" id="2.5.1.6" evidence="10"/>
<evidence type="ECO:0000256" key="1">
    <source>
        <dbReference type="ARBA" id="ARBA00005224"/>
    </source>
</evidence>
<dbReference type="InterPro" id="IPR022630">
    <property type="entry name" value="S-AdoMet_synt_C"/>
</dbReference>
<keyword evidence="9 10" id="KW-0630">Potassium</keyword>
<dbReference type="Gene3D" id="3.30.300.10">
    <property type="match status" value="3"/>
</dbReference>
<dbReference type="SUPFAM" id="SSF55973">
    <property type="entry name" value="S-adenosylmethionine synthetase"/>
    <property type="match status" value="3"/>
</dbReference>
<evidence type="ECO:0000313" key="16">
    <source>
        <dbReference type="Proteomes" id="UP000019763"/>
    </source>
</evidence>
<evidence type="ECO:0000259" key="12">
    <source>
        <dbReference type="Pfam" id="PF00438"/>
    </source>
</evidence>
<evidence type="ECO:0000256" key="11">
    <source>
        <dbReference type="RuleBase" id="RU004462"/>
    </source>
</evidence>
<comment type="cofactor">
    <cofactor evidence="10">
        <name>K(+)</name>
        <dbReference type="ChEBI" id="CHEBI:29103"/>
    </cofactor>
    <text evidence="10">Binds 1 potassium ion per subunit. The potassium ion interacts primarily with the substrate.</text>
</comment>
<feature type="domain" description="S-adenosylmethionine synthetase N-terminal" evidence="12">
    <location>
        <begin position="4"/>
        <end position="101"/>
    </location>
</feature>
<dbReference type="PIRSF" id="PIRSF000497">
    <property type="entry name" value="MAT"/>
    <property type="match status" value="1"/>
</dbReference>
<protein>
    <recommendedName>
        <fullName evidence="10">S-adenosylmethionine synthase</fullName>
        <ecNumber evidence="10">2.5.1.6</ecNumber>
    </recommendedName>
</protein>
<organism evidence="15 16">
    <name type="scientific">Gregarina niphandrodes</name>
    <name type="common">Septate eugregarine</name>
    <dbReference type="NCBI Taxonomy" id="110365"/>
    <lineage>
        <taxon>Eukaryota</taxon>
        <taxon>Sar</taxon>
        <taxon>Alveolata</taxon>
        <taxon>Apicomplexa</taxon>
        <taxon>Conoidasida</taxon>
        <taxon>Gregarinasina</taxon>
        <taxon>Eugregarinorida</taxon>
        <taxon>Gregarinidae</taxon>
        <taxon>Gregarina</taxon>
    </lineage>
</organism>
<keyword evidence="6 10" id="KW-0547">Nucleotide-binding</keyword>
<gene>
    <name evidence="15" type="ORF">GNI_071920</name>
</gene>
<evidence type="ECO:0000256" key="7">
    <source>
        <dbReference type="ARBA" id="ARBA00022840"/>
    </source>
</evidence>
<comment type="similarity">
    <text evidence="2 11">Belongs to the AdoMet synthase family.</text>
</comment>
<dbReference type="PANTHER" id="PTHR11964">
    <property type="entry name" value="S-ADENOSYLMETHIONINE SYNTHETASE"/>
    <property type="match status" value="1"/>
</dbReference>
<dbReference type="GO" id="GO:0046872">
    <property type="term" value="F:metal ion binding"/>
    <property type="evidence" value="ECO:0007669"/>
    <property type="project" value="UniProtKB-KW"/>
</dbReference>
<dbReference type="Pfam" id="PF02773">
    <property type="entry name" value="S-AdoMet_synt_C"/>
    <property type="match status" value="1"/>
</dbReference>
<comment type="caution">
    <text evidence="15">The sequence shown here is derived from an EMBL/GenBank/DDBJ whole genome shotgun (WGS) entry which is preliminary data.</text>
</comment>
<dbReference type="Proteomes" id="UP000019763">
    <property type="component" value="Unassembled WGS sequence"/>
</dbReference>
<evidence type="ECO:0000256" key="4">
    <source>
        <dbReference type="ARBA" id="ARBA00022679"/>
    </source>
</evidence>
<dbReference type="Pfam" id="PF02772">
    <property type="entry name" value="S-AdoMet_synt_M"/>
    <property type="match status" value="1"/>
</dbReference>
<proteinExistence type="inferred from homology"/>
<comment type="cofactor">
    <cofactor evidence="10">
        <name>Mg(2+)</name>
        <dbReference type="ChEBI" id="CHEBI:18420"/>
    </cofactor>
    <text evidence="10">Binds 2 magnesium ions per subunit. The magnesium ions interact primarily with the substrate.</text>
</comment>
<comment type="pathway">
    <text evidence="1 10">Amino-acid biosynthesis; S-adenosyl-L-methionine biosynthesis; S-adenosyl-L-methionine from L-methionine: step 1/1.</text>
</comment>
<dbReference type="GeneID" id="22912619"/>
<evidence type="ECO:0000259" key="14">
    <source>
        <dbReference type="Pfam" id="PF02773"/>
    </source>
</evidence>
<dbReference type="eggNOG" id="KOG1506">
    <property type="taxonomic scope" value="Eukaryota"/>
</dbReference>
<comment type="function">
    <text evidence="10">Catalyzes the formation of S-adenosylmethionine from methionine and ATP.</text>
</comment>
<accession>A0A023B797</accession>
<keyword evidence="8 10" id="KW-0460">Magnesium</keyword>
<dbReference type="NCBIfam" id="TIGR01034">
    <property type="entry name" value="metK"/>
    <property type="match status" value="1"/>
</dbReference>
<keyword evidence="3 10" id="KW-0554">One-carbon metabolism</keyword>
<name>A0A023B797_GRENI</name>
<dbReference type="RefSeq" id="XP_011130334.1">
    <property type="nucleotide sequence ID" value="XM_011132032.1"/>
</dbReference>
<dbReference type="AlphaFoldDB" id="A0A023B797"/>
<dbReference type="InterPro" id="IPR022631">
    <property type="entry name" value="ADOMET_SYNTHASE_CS"/>
</dbReference>
<comment type="catalytic activity">
    <reaction evidence="10">
        <text>L-methionine + ATP + H2O = S-adenosyl-L-methionine + phosphate + diphosphate</text>
        <dbReference type="Rhea" id="RHEA:21080"/>
        <dbReference type="ChEBI" id="CHEBI:15377"/>
        <dbReference type="ChEBI" id="CHEBI:30616"/>
        <dbReference type="ChEBI" id="CHEBI:33019"/>
        <dbReference type="ChEBI" id="CHEBI:43474"/>
        <dbReference type="ChEBI" id="CHEBI:57844"/>
        <dbReference type="ChEBI" id="CHEBI:59789"/>
        <dbReference type="EC" id="2.5.1.6"/>
    </reaction>
</comment>
<evidence type="ECO:0000256" key="8">
    <source>
        <dbReference type="ARBA" id="ARBA00022842"/>
    </source>
</evidence>
<dbReference type="EMBL" id="AFNH02000541">
    <property type="protein sequence ID" value="EZG67080.1"/>
    <property type="molecule type" value="Genomic_DNA"/>
</dbReference>
<evidence type="ECO:0000259" key="13">
    <source>
        <dbReference type="Pfam" id="PF02772"/>
    </source>
</evidence>
<evidence type="ECO:0000256" key="5">
    <source>
        <dbReference type="ARBA" id="ARBA00022723"/>
    </source>
</evidence>
<feature type="domain" description="S-adenosylmethionine synthetase central" evidence="13">
    <location>
        <begin position="116"/>
        <end position="237"/>
    </location>
</feature>
<dbReference type="OrthoDB" id="5852090at2759"/>
<dbReference type="UniPathway" id="UPA00315">
    <property type="reaction ID" value="UER00080"/>
</dbReference>
<keyword evidence="4 10" id="KW-0808">Transferase</keyword>
<dbReference type="PROSITE" id="PS00376">
    <property type="entry name" value="ADOMET_SYNTHASE_1"/>
    <property type="match status" value="1"/>
</dbReference>
<keyword evidence="5 10" id="KW-0479">Metal-binding</keyword>
<reference evidence="15" key="1">
    <citation type="submission" date="2013-12" db="EMBL/GenBank/DDBJ databases">
        <authorList>
            <person name="Omoto C.K."/>
            <person name="Sibley D."/>
            <person name="Venepally P."/>
            <person name="Hadjithomas M."/>
            <person name="Karamycheva S."/>
            <person name="Brunk B."/>
            <person name="Roos D."/>
            <person name="Caler E."/>
            <person name="Lorenzi H."/>
        </authorList>
    </citation>
    <scope>NUCLEOTIDE SEQUENCE</scope>
</reference>
<dbReference type="InterPro" id="IPR002133">
    <property type="entry name" value="S-AdoMet_synthetase"/>
</dbReference>
<keyword evidence="7 10" id="KW-0067">ATP-binding</keyword>